<name>A0A8J4TH02_9TREM</name>
<feature type="region of interest" description="Disordered" evidence="1">
    <location>
        <begin position="38"/>
        <end position="66"/>
    </location>
</feature>
<feature type="compositionally biased region" description="Polar residues" evidence="1">
    <location>
        <begin position="111"/>
        <end position="128"/>
    </location>
</feature>
<evidence type="ECO:0000256" key="1">
    <source>
        <dbReference type="SAM" id="MobiDB-lite"/>
    </source>
</evidence>
<comment type="caution">
    <text evidence="2">The sequence shown here is derived from an EMBL/GenBank/DDBJ whole genome shotgun (WGS) entry which is preliminary data.</text>
</comment>
<dbReference type="Proteomes" id="UP000748531">
    <property type="component" value="Unassembled WGS sequence"/>
</dbReference>
<protein>
    <submittedName>
        <fullName evidence="2">Uncharacterized protein</fullName>
    </submittedName>
</protein>
<proteinExistence type="predicted"/>
<reference evidence="2" key="1">
    <citation type="submission" date="2019-05" db="EMBL/GenBank/DDBJ databases">
        <title>Annotation for the trematode Paragonimus heterotremus.</title>
        <authorList>
            <person name="Choi Y.-J."/>
        </authorList>
    </citation>
    <scope>NUCLEOTIDE SEQUENCE</scope>
    <source>
        <strain evidence="2">LC</strain>
    </source>
</reference>
<feature type="region of interest" description="Disordered" evidence="1">
    <location>
        <begin position="82"/>
        <end position="138"/>
    </location>
</feature>
<sequence>MNRKMTDISCSVRAIGNKMTRVHRANRPLYTRRIEGDEACSNRYQKTTSDSDTHSPYPGAGFISPTSKVNTEVPVSFVNNQRQNPQLTTRLPHCFGSPNSAFDPVMDSKQAKPTISTSVHTKQTQTYYSRPVHHNGRS</sequence>
<dbReference type="EMBL" id="LUCH01004518">
    <property type="protein sequence ID" value="KAF5398924.1"/>
    <property type="molecule type" value="Genomic_DNA"/>
</dbReference>
<organism evidence="2 3">
    <name type="scientific">Paragonimus heterotremus</name>
    <dbReference type="NCBI Taxonomy" id="100268"/>
    <lineage>
        <taxon>Eukaryota</taxon>
        <taxon>Metazoa</taxon>
        <taxon>Spiralia</taxon>
        <taxon>Lophotrochozoa</taxon>
        <taxon>Platyhelminthes</taxon>
        <taxon>Trematoda</taxon>
        <taxon>Digenea</taxon>
        <taxon>Plagiorchiida</taxon>
        <taxon>Troglotremata</taxon>
        <taxon>Troglotrematidae</taxon>
        <taxon>Paragonimus</taxon>
    </lineage>
</organism>
<evidence type="ECO:0000313" key="2">
    <source>
        <dbReference type="EMBL" id="KAF5398924.1"/>
    </source>
</evidence>
<gene>
    <name evidence="2" type="ORF">PHET_07732</name>
</gene>
<accession>A0A8J4TH02</accession>
<evidence type="ECO:0000313" key="3">
    <source>
        <dbReference type="Proteomes" id="UP000748531"/>
    </source>
</evidence>
<keyword evidence="3" id="KW-1185">Reference proteome</keyword>
<dbReference type="AlphaFoldDB" id="A0A8J4TH02"/>